<reference evidence="1" key="1">
    <citation type="journal article" date="2019" name="bioRxiv">
        <title>The Genome of the Zebra Mussel, Dreissena polymorpha: A Resource for Invasive Species Research.</title>
        <authorList>
            <person name="McCartney M.A."/>
            <person name="Auch B."/>
            <person name="Kono T."/>
            <person name="Mallez S."/>
            <person name="Zhang Y."/>
            <person name="Obille A."/>
            <person name="Becker A."/>
            <person name="Abrahante J.E."/>
            <person name="Garbe J."/>
            <person name="Badalamenti J.P."/>
            <person name="Herman A."/>
            <person name="Mangelson H."/>
            <person name="Liachko I."/>
            <person name="Sullivan S."/>
            <person name="Sone E.D."/>
            <person name="Koren S."/>
            <person name="Silverstein K.A.T."/>
            <person name="Beckman K.B."/>
            <person name="Gohl D.M."/>
        </authorList>
    </citation>
    <scope>NUCLEOTIDE SEQUENCE</scope>
    <source>
        <strain evidence="1">Duluth1</strain>
        <tissue evidence="1">Whole animal</tissue>
    </source>
</reference>
<name>A0A9D4L8L1_DREPO</name>
<evidence type="ECO:0000313" key="1">
    <source>
        <dbReference type="EMBL" id="KAH3853838.1"/>
    </source>
</evidence>
<gene>
    <name evidence="1" type="ORF">DPMN_096373</name>
</gene>
<proteinExistence type="predicted"/>
<protein>
    <submittedName>
        <fullName evidence="1">Uncharacterized protein</fullName>
    </submittedName>
</protein>
<organism evidence="1 2">
    <name type="scientific">Dreissena polymorpha</name>
    <name type="common">Zebra mussel</name>
    <name type="synonym">Mytilus polymorpha</name>
    <dbReference type="NCBI Taxonomy" id="45954"/>
    <lineage>
        <taxon>Eukaryota</taxon>
        <taxon>Metazoa</taxon>
        <taxon>Spiralia</taxon>
        <taxon>Lophotrochozoa</taxon>
        <taxon>Mollusca</taxon>
        <taxon>Bivalvia</taxon>
        <taxon>Autobranchia</taxon>
        <taxon>Heteroconchia</taxon>
        <taxon>Euheterodonta</taxon>
        <taxon>Imparidentia</taxon>
        <taxon>Neoheterodontei</taxon>
        <taxon>Myida</taxon>
        <taxon>Dreissenoidea</taxon>
        <taxon>Dreissenidae</taxon>
        <taxon>Dreissena</taxon>
    </lineage>
</organism>
<dbReference type="AlphaFoldDB" id="A0A9D4L8L1"/>
<accession>A0A9D4L8L1</accession>
<dbReference type="Proteomes" id="UP000828390">
    <property type="component" value="Unassembled WGS sequence"/>
</dbReference>
<dbReference type="EMBL" id="JAIWYP010000003">
    <property type="protein sequence ID" value="KAH3853838.1"/>
    <property type="molecule type" value="Genomic_DNA"/>
</dbReference>
<evidence type="ECO:0000313" key="2">
    <source>
        <dbReference type="Proteomes" id="UP000828390"/>
    </source>
</evidence>
<sequence>MFTSHEVVKPYSISPSIFHCFVMIMKTATWSLGSLMKLIVITARMPQLQSRVSKHVGTDFKVKRMVDPGDHCRIVTMVACALQQRTTRNTSYEIVSL</sequence>
<keyword evidence="2" id="KW-1185">Reference proteome</keyword>
<reference evidence="1" key="2">
    <citation type="submission" date="2020-11" db="EMBL/GenBank/DDBJ databases">
        <authorList>
            <person name="McCartney M.A."/>
            <person name="Auch B."/>
            <person name="Kono T."/>
            <person name="Mallez S."/>
            <person name="Becker A."/>
            <person name="Gohl D.M."/>
            <person name="Silverstein K.A.T."/>
            <person name="Koren S."/>
            <person name="Bechman K.B."/>
            <person name="Herman A."/>
            <person name="Abrahante J.E."/>
            <person name="Garbe J."/>
        </authorList>
    </citation>
    <scope>NUCLEOTIDE SEQUENCE</scope>
    <source>
        <strain evidence="1">Duluth1</strain>
        <tissue evidence="1">Whole animal</tissue>
    </source>
</reference>
<comment type="caution">
    <text evidence="1">The sequence shown here is derived from an EMBL/GenBank/DDBJ whole genome shotgun (WGS) entry which is preliminary data.</text>
</comment>